<organism evidence="3 4">
    <name type="scientific">Actinoplanes philippinensis</name>
    <dbReference type="NCBI Taxonomy" id="35752"/>
    <lineage>
        <taxon>Bacteria</taxon>
        <taxon>Bacillati</taxon>
        <taxon>Actinomycetota</taxon>
        <taxon>Actinomycetes</taxon>
        <taxon>Micromonosporales</taxon>
        <taxon>Micromonosporaceae</taxon>
        <taxon>Actinoplanes</taxon>
    </lineage>
</organism>
<evidence type="ECO:0000313" key="3">
    <source>
        <dbReference type="EMBL" id="SFF24807.1"/>
    </source>
</evidence>
<keyword evidence="2" id="KW-1133">Transmembrane helix</keyword>
<dbReference type="Proteomes" id="UP000199645">
    <property type="component" value="Unassembled WGS sequence"/>
</dbReference>
<evidence type="ECO:0000256" key="2">
    <source>
        <dbReference type="SAM" id="Phobius"/>
    </source>
</evidence>
<keyword evidence="4" id="KW-1185">Reference proteome</keyword>
<keyword evidence="2" id="KW-0472">Membrane</keyword>
<evidence type="ECO:0008006" key="5">
    <source>
        <dbReference type="Google" id="ProtNLM"/>
    </source>
</evidence>
<dbReference type="STRING" id="35752.SAMN05421541_107482"/>
<protein>
    <recommendedName>
        <fullName evidence="5">Energy-coupling factor transport system substrate-specific component</fullName>
    </recommendedName>
</protein>
<feature type="transmembrane region" description="Helical" evidence="2">
    <location>
        <begin position="76"/>
        <end position="103"/>
    </location>
</feature>
<dbReference type="EMBL" id="FONV01000007">
    <property type="protein sequence ID" value="SFF24807.1"/>
    <property type="molecule type" value="Genomic_DNA"/>
</dbReference>
<feature type="transmembrane region" description="Helical" evidence="2">
    <location>
        <begin position="140"/>
        <end position="162"/>
    </location>
</feature>
<feature type="transmembrane region" description="Helical" evidence="2">
    <location>
        <begin position="174"/>
        <end position="197"/>
    </location>
</feature>
<evidence type="ECO:0000313" key="4">
    <source>
        <dbReference type="Proteomes" id="UP000199645"/>
    </source>
</evidence>
<sequence length="239" mass="25162">MRTIEAPRECDDCRPDTPDDANRKKAEAIAERPAAPHRTALCRPLAETLRPAGGLPNVAAVSNPRYTLRSAAFVTVYLAAFLIAPIIPASPLAPLVAGGVWLTAQAGYGLRRLDVILLATATAVGATVQGAGLLMSITVAVWAVLPSVLFAVLLERLLPGYWRGHGDRFRRPAVAVATLAGIALLTAGAAAMIGAVIDTGSWLAVPFARDAIMLFLAPLAVNTVHRLRSPRRAGLTVVR</sequence>
<keyword evidence="2" id="KW-0812">Transmembrane</keyword>
<feature type="region of interest" description="Disordered" evidence="1">
    <location>
        <begin position="1"/>
        <end position="22"/>
    </location>
</feature>
<feature type="transmembrane region" description="Helical" evidence="2">
    <location>
        <begin position="203"/>
        <end position="224"/>
    </location>
</feature>
<proteinExistence type="predicted"/>
<accession>A0A1I2H754</accession>
<evidence type="ECO:0000256" key="1">
    <source>
        <dbReference type="SAM" id="MobiDB-lite"/>
    </source>
</evidence>
<name>A0A1I2H754_9ACTN</name>
<dbReference type="AlphaFoldDB" id="A0A1I2H754"/>
<gene>
    <name evidence="3" type="ORF">SAMN05421541_107482</name>
</gene>
<reference evidence="3 4" key="1">
    <citation type="submission" date="2016-10" db="EMBL/GenBank/DDBJ databases">
        <authorList>
            <person name="de Groot N.N."/>
        </authorList>
    </citation>
    <scope>NUCLEOTIDE SEQUENCE [LARGE SCALE GENOMIC DNA]</scope>
    <source>
        <strain evidence="3 4">DSM 43019</strain>
    </source>
</reference>